<dbReference type="Proteomes" id="UP000681075">
    <property type="component" value="Unassembled WGS sequence"/>
</dbReference>
<evidence type="ECO:0000259" key="8">
    <source>
        <dbReference type="PROSITE" id="PS50110"/>
    </source>
</evidence>
<evidence type="ECO:0000256" key="1">
    <source>
        <dbReference type="ARBA" id="ARBA00022553"/>
    </source>
</evidence>
<dbReference type="PANTHER" id="PTHR48111">
    <property type="entry name" value="REGULATOR OF RPOS"/>
    <property type="match status" value="1"/>
</dbReference>
<dbReference type="Pfam" id="PF00072">
    <property type="entry name" value="Response_reg"/>
    <property type="match status" value="1"/>
</dbReference>
<evidence type="ECO:0000256" key="3">
    <source>
        <dbReference type="ARBA" id="ARBA00023015"/>
    </source>
</evidence>
<dbReference type="RefSeq" id="WP_420244857.1">
    <property type="nucleotide sequence ID" value="NZ_BOPV01000001.1"/>
</dbReference>
<dbReference type="Gene3D" id="1.10.10.10">
    <property type="entry name" value="Winged helix-like DNA-binding domain superfamily/Winged helix DNA-binding domain"/>
    <property type="match status" value="1"/>
</dbReference>
<dbReference type="EMBL" id="BOPV01000001">
    <property type="protein sequence ID" value="GIL41390.1"/>
    <property type="molecule type" value="Genomic_DNA"/>
</dbReference>
<feature type="modified residue" description="4-aspartylphosphate" evidence="6">
    <location>
        <position position="51"/>
    </location>
</feature>
<dbReference type="FunFam" id="1.10.10.10:FF:000052">
    <property type="entry name" value="Cell cycle response regulator"/>
    <property type="match status" value="1"/>
</dbReference>
<dbReference type="Pfam" id="PF00486">
    <property type="entry name" value="Trans_reg_C"/>
    <property type="match status" value="1"/>
</dbReference>
<proteinExistence type="predicted"/>
<dbReference type="GO" id="GO:0000976">
    <property type="term" value="F:transcription cis-regulatory region binding"/>
    <property type="evidence" value="ECO:0007669"/>
    <property type="project" value="TreeGrafter"/>
</dbReference>
<keyword evidence="3" id="KW-0805">Transcription regulation</keyword>
<dbReference type="GO" id="GO:0005829">
    <property type="term" value="C:cytosol"/>
    <property type="evidence" value="ECO:0007669"/>
    <property type="project" value="TreeGrafter"/>
</dbReference>
<feature type="domain" description="Response regulatory" evidence="8">
    <location>
        <begin position="2"/>
        <end position="116"/>
    </location>
</feature>
<dbReference type="GO" id="GO:0006355">
    <property type="term" value="P:regulation of DNA-templated transcription"/>
    <property type="evidence" value="ECO:0007669"/>
    <property type="project" value="InterPro"/>
</dbReference>
<dbReference type="NCBIfam" id="NF045991">
    <property type="entry name" value="RespRegCtrARhodob"/>
    <property type="match status" value="1"/>
</dbReference>
<keyword evidence="2" id="KW-0902">Two-component regulatory system</keyword>
<dbReference type="SUPFAM" id="SSF52172">
    <property type="entry name" value="CheY-like"/>
    <property type="match status" value="1"/>
</dbReference>
<dbReference type="CDD" id="cd00383">
    <property type="entry name" value="trans_reg_C"/>
    <property type="match status" value="1"/>
</dbReference>
<dbReference type="SMART" id="SM00448">
    <property type="entry name" value="REC"/>
    <property type="match status" value="1"/>
</dbReference>
<dbReference type="Gene3D" id="3.40.50.2300">
    <property type="match status" value="1"/>
</dbReference>
<dbReference type="SMART" id="SM00862">
    <property type="entry name" value="Trans_reg_C"/>
    <property type="match status" value="1"/>
</dbReference>
<evidence type="ECO:0000259" key="9">
    <source>
        <dbReference type="PROSITE" id="PS51755"/>
    </source>
</evidence>
<organism evidence="10 11">
    <name type="scientific">Roseiterribacter gracilis</name>
    <dbReference type="NCBI Taxonomy" id="2812848"/>
    <lineage>
        <taxon>Bacteria</taxon>
        <taxon>Pseudomonadati</taxon>
        <taxon>Pseudomonadota</taxon>
        <taxon>Alphaproteobacteria</taxon>
        <taxon>Rhodospirillales</taxon>
        <taxon>Roseiterribacteraceae</taxon>
        <taxon>Roseiterribacter</taxon>
    </lineage>
</organism>
<dbReference type="GO" id="GO:0032993">
    <property type="term" value="C:protein-DNA complex"/>
    <property type="evidence" value="ECO:0007669"/>
    <property type="project" value="TreeGrafter"/>
</dbReference>
<accession>A0A8S8XKQ6</accession>
<dbReference type="InterPro" id="IPR036388">
    <property type="entry name" value="WH-like_DNA-bd_sf"/>
</dbReference>
<keyword evidence="1 6" id="KW-0597">Phosphoprotein</keyword>
<reference evidence="10" key="1">
    <citation type="submission" date="2021-02" db="EMBL/GenBank/DDBJ databases">
        <title>Genome sequence of Rhodospirillales sp. strain TMPK1 isolated from soil.</title>
        <authorList>
            <person name="Nakai R."/>
            <person name="Kusada H."/>
            <person name="Tamaki H."/>
        </authorList>
    </citation>
    <scope>NUCLEOTIDE SEQUENCE</scope>
    <source>
        <strain evidence="10">TMPK1</strain>
    </source>
</reference>
<feature type="DNA-binding region" description="OmpR/PhoB-type" evidence="7">
    <location>
        <begin position="124"/>
        <end position="223"/>
    </location>
</feature>
<evidence type="ECO:0000313" key="11">
    <source>
        <dbReference type="Proteomes" id="UP000681075"/>
    </source>
</evidence>
<keyword evidence="11" id="KW-1185">Reference proteome</keyword>
<dbReference type="InterPro" id="IPR011006">
    <property type="entry name" value="CheY-like_superfamily"/>
</dbReference>
<evidence type="ECO:0000256" key="4">
    <source>
        <dbReference type="ARBA" id="ARBA00023125"/>
    </source>
</evidence>
<dbReference type="GO" id="GO:0000156">
    <property type="term" value="F:phosphorelay response regulator activity"/>
    <property type="evidence" value="ECO:0007669"/>
    <property type="project" value="TreeGrafter"/>
</dbReference>
<evidence type="ECO:0000256" key="6">
    <source>
        <dbReference type="PROSITE-ProRule" id="PRU00169"/>
    </source>
</evidence>
<evidence type="ECO:0000256" key="2">
    <source>
        <dbReference type="ARBA" id="ARBA00023012"/>
    </source>
</evidence>
<dbReference type="CDD" id="cd17616">
    <property type="entry name" value="REC_OmpR_CtrA"/>
    <property type="match status" value="1"/>
</dbReference>
<dbReference type="PROSITE" id="PS51755">
    <property type="entry name" value="OMPR_PHOB"/>
    <property type="match status" value="1"/>
</dbReference>
<keyword evidence="4 7" id="KW-0238">DNA-binding</keyword>
<gene>
    <name evidence="10" type="ORF">TMPK1_36270</name>
</gene>
<evidence type="ECO:0000313" key="10">
    <source>
        <dbReference type="EMBL" id="GIL41390.1"/>
    </source>
</evidence>
<protein>
    <submittedName>
        <fullName evidence="10">DNA-binding response regulator</fullName>
    </submittedName>
</protein>
<dbReference type="PANTHER" id="PTHR48111:SF22">
    <property type="entry name" value="REGULATOR OF RPOS"/>
    <property type="match status" value="1"/>
</dbReference>
<dbReference type="InterPro" id="IPR001867">
    <property type="entry name" value="OmpR/PhoB-type_DNA-bd"/>
</dbReference>
<name>A0A8S8XKQ6_9PROT</name>
<evidence type="ECO:0000256" key="7">
    <source>
        <dbReference type="PROSITE-ProRule" id="PRU01091"/>
    </source>
</evidence>
<evidence type="ECO:0000256" key="5">
    <source>
        <dbReference type="ARBA" id="ARBA00023163"/>
    </source>
</evidence>
<dbReference type="InterPro" id="IPR039420">
    <property type="entry name" value="WalR-like"/>
</dbReference>
<dbReference type="AlphaFoldDB" id="A0A8S8XKQ6"/>
<comment type="caution">
    <text evidence="10">The sequence shown here is derived from an EMBL/GenBank/DDBJ whole genome shotgun (WGS) entry which is preliminary data.</text>
</comment>
<sequence>MRVLLVEDDSSTAKSIELMLKTEGFVVDVTDLGEDGLEIGKLYDYDIIILDLMLPDIDGYEVLRRFRSSRVQTPILILSGLTELDAKIKGLGFGADDYLTKPFDKRELIARIQAIVRRSKGHSQSVIKTGKLTVNLDSRMVEVESQPLHLTGKEYGILELLSLRKGTTLTKEMFLNHLYGGIDEPELKIIDVFICKLRKKLSTATRGENYIETVWGRGYVLRDPAGEGIEPASEAEQAATA</sequence>
<dbReference type="Gene3D" id="6.10.250.690">
    <property type="match status" value="1"/>
</dbReference>
<dbReference type="InterPro" id="IPR001789">
    <property type="entry name" value="Sig_transdc_resp-reg_receiver"/>
</dbReference>
<keyword evidence="5" id="KW-0804">Transcription</keyword>
<feature type="domain" description="OmpR/PhoB-type" evidence="9">
    <location>
        <begin position="124"/>
        <end position="223"/>
    </location>
</feature>
<dbReference type="PROSITE" id="PS50110">
    <property type="entry name" value="RESPONSE_REGULATORY"/>
    <property type="match status" value="1"/>
</dbReference>